<comment type="caution">
    <text evidence="1">The sequence shown here is derived from an EMBL/GenBank/DDBJ whole genome shotgun (WGS) entry which is preliminary data.</text>
</comment>
<proteinExistence type="predicted"/>
<reference evidence="1 2" key="2">
    <citation type="submission" date="2020-07" db="EMBL/GenBank/DDBJ databases">
        <title>Genome assembly of wild tea tree DASZ reveals pedigree and selection history of tea varieties.</title>
        <authorList>
            <person name="Zhang W."/>
        </authorList>
    </citation>
    <scope>NUCLEOTIDE SEQUENCE [LARGE SCALE GENOMIC DNA]</scope>
    <source>
        <strain evidence="2">cv. G240</strain>
        <tissue evidence="1">Leaf</tissue>
    </source>
</reference>
<evidence type="ECO:0000313" key="1">
    <source>
        <dbReference type="EMBL" id="KAF5930752.1"/>
    </source>
</evidence>
<dbReference type="Proteomes" id="UP000593564">
    <property type="component" value="Unassembled WGS sequence"/>
</dbReference>
<keyword evidence="2" id="KW-1185">Reference proteome</keyword>
<organism evidence="1 2">
    <name type="scientific">Camellia sinensis</name>
    <name type="common">Tea plant</name>
    <name type="synonym">Thea sinensis</name>
    <dbReference type="NCBI Taxonomy" id="4442"/>
    <lineage>
        <taxon>Eukaryota</taxon>
        <taxon>Viridiplantae</taxon>
        <taxon>Streptophyta</taxon>
        <taxon>Embryophyta</taxon>
        <taxon>Tracheophyta</taxon>
        <taxon>Spermatophyta</taxon>
        <taxon>Magnoliopsida</taxon>
        <taxon>eudicotyledons</taxon>
        <taxon>Gunneridae</taxon>
        <taxon>Pentapetalae</taxon>
        <taxon>asterids</taxon>
        <taxon>Ericales</taxon>
        <taxon>Theaceae</taxon>
        <taxon>Camellia</taxon>
    </lineage>
</organism>
<dbReference type="EMBL" id="JACBKZ010000015">
    <property type="protein sequence ID" value="KAF5930752.1"/>
    <property type="molecule type" value="Genomic_DNA"/>
</dbReference>
<evidence type="ECO:0000313" key="2">
    <source>
        <dbReference type="Proteomes" id="UP000593564"/>
    </source>
</evidence>
<dbReference type="Gene3D" id="3.40.50.2000">
    <property type="entry name" value="Glycogen Phosphorylase B"/>
    <property type="match status" value="1"/>
</dbReference>
<sequence length="105" mass="11843">MLWTYPLRSGSGTRARPMVFPSSEWGVVLGPGLWSSPLRSGEWAKTDPLARTHFATIPNVIPSEIFRDADFPDFYEATLTKMEEPFDGLLDRLEPPRPSVIIHDT</sequence>
<dbReference type="AlphaFoldDB" id="A0A7J7FR65"/>
<gene>
    <name evidence="1" type="ORF">HYC85_031625</name>
</gene>
<protein>
    <submittedName>
        <fullName evidence="1">Uncharacterized protein</fullName>
    </submittedName>
</protein>
<name>A0A7J7FR65_CAMSI</name>
<reference evidence="2" key="1">
    <citation type="journal article" date="2020" name="Nat. Commun.">
        <title>Genome assembly of wild tea tree DASZ reveals pedigree and selection history of tea varieties.</title>
        <authorList>
            <person name="Zhang W."/>
            <person name="Zhang Y."/>
            <person name="Qiu H."/>
            <person name="Guo Y."/>
            <person name="Wan H."/>
            <person name="Zhang X."/>
            <person name="Scossa F."/>
            <person name="Alseekh S."/>
            <person name="Zhang Q."/>
            <person name="Wang P."/>
            <person name="Xu L."/>
            <person name="Schmidt M.H."/>
            <person name="Jia X."/>
            <person name="Li D."/>
            <person name="Zhu A."/>
            <person name="Guo F."/>
            <person name="Chen W."/>
            <person name="Ni D."/>
            <person name="Usadel B."/>
            <person name="Fernie A.R."/>
            <person name="Wen W."/>
        </authorList>
    </citation>
    <scope>NUCLEOTIDE SEQUENCE [LARGE SCALE GENOMIC DNA]</scope>
    <source>
        <strain evidence="2">cv. G240</strain>
    </source>
</reference>
<accession>A0A7J7FR65</accession>